<feature type="domain" description="TetR transcriptional regulator CgmR-like C-terminal" evidence="2">
    <location>
        <begin position="56"/>
        <end position="108"/>
    </location>
</feature>
<dbReference type="KEGG" id="sgj:IAG43_32585"/>
<name>A0A7H0I301_9ACTN</name>
<proteinExistence type="predicted"/>
<organism evidence="3 4">
    <name type="scientific">Streptomyces genisteinicus</name>
    <dbReference type="NCBI Taxonomy" id="2768068"/>
    <lineage>
        <taxon>Bacteria</taxon>
        <taxon>Bacillati</taxon>
        <taxon>Actinomycetota</taxon>
        <taxon>Actinomycetes</taxon>
        <taxon>Kitasatosporales</taxon>
        <taxon>Streptomycetaceae</taxon>
        <taxon>Streptomyces</taxon>
    </lineage>
</organism>
<dbReference type="InterPro" id="IPR041479">
    <property type="entry name" value="TetR_CgmR_C"/>
</dbReference>
<evidence type="ECO:0000256" key="1">
    <source>
        <dbReference type="SAM" id="MobiDB-lite"/>
    </source>
</evidence>
<dbReference type="Pfam" id="PF17937">
    <property type="entry name" value="TetR_C_28"/>
    <property type="match status" value="1"/>
</dbReference>
<gene>
    <name evidence="3" type="ORF">IAG43_32585</name>
</gene>
<evidence type="ECO:0000313" key="4">
    <source>
        <dbReference type="Proteomes" id="UP000516230"/>
    </source>
</evidence>
<protein>
    <recommendedName>
        <fullName evidence="2">TetR transcriptional regulator CgmR-like C-terminal domain-containing protein</fullName>
    </recommendedName>
</protein>
<dbReference type="AlphaFoldDB" id="A0A7H0I301"/>
<reference evidence="3 4" key="1">
    <citation type="submission" date="2020-08" db="EMBL/GenBank/DDBJ databases">
        <title>A novel species.</title>
        <authorList>
            <person name="Gao J."/>
        </authorList>
    </citation>
    <scope>NUCLEOTIDE SEQUENCE [LARGE SCALE GENOMIC DNA]</scope>
    <source>
        <strain evidence="3 4">CRPJ-33</strain>
    </source>
</reference>
<dbReference type="EMBL" id="CP060825">
    <property type="protein sequence ID" value="QNP67167.1"/>
    <property type="molecule type" value="Genomic_DNA"/>
</dbReference>
<feature type="region of interest" description="Disordered" evidence="1">
    <location>
        <begin position="1"/>
        <end position="49"/>
    </location>
</feature>
<dbReference type="Proteomes" id="UP000516230">
    <property type="component" value="Chromosome"/>
</dbReference>
<evidence type="ECO:0000259" key="2">
    <source>
        <dbReference type="Pfam" id="PF17937"/>
    </source>
</evidence>
<keyword evidence="4" id="KW-1185">Reference proteome</keyword>
<evidence type="ECO:0000313" key="3">
    <source>
        <dbReference type="EMBL" id="QNP67167.1"/>
    </source>
</evidence>
<accession>A0A7H0I301</accession>
<sequence length="112" mass="11409">MGRRPRPGAAAGDAAPVHDGDTTDLDGTPAAAEPRRNRSAGGSGWAGGVRSAAAGAGVLEAFDADGLPPERALIIRYAAEGLIAAMHSPYLTPEQLARARAELLALTEVQQP</sequence>